<gene>
    <name evidence="1" type="ORF">EL18_02156</name>
</gene>
<dbReference type="AlphaFoldDB" id="A0A084UDS6"/>
<sequence length="43" mass="5002">MEYVAGLVLVQHFLKNSHESGTAGPKQRKRRGVLRLLRWLRIS</sequence>
<dbReference type="Proteomes" id="UP000053675">
    <property type="component" value="Unassembled WGS sequence"/>
</dbReference>
<name>A0A084UDS6_9HYPH</name>
<evidence type="ECO:0000313" key="2">
    <source>
        <dbReference type="Proteomes" id="UP000053675"/>
    </source>
</evidence>
<comment type="caution">
    <text evidence="1">The sequence shown here is derived from an EMBL/GenBank/DDBJ whole genome shotgun (WGS) entry which is preliminary data.</text>
</comment>
<evidence type="ECO:0000313" key="1">
    <source>
        <dbReference type="EMBL" id="KFB11112.1"/>
    </source>
</evidence>
<organism evidence="1 2">
    <name type="scientific">Nitratireductor basaltis</name>
    <dbReference type="NCBI Taxonomy" id="472175"/>
    <lineage>
        <taxon>Bacteria</taxon>
        <taxon>Pseudomonadati</taxon>
        <taxon>Pseudomonadota</taxon>
        <taxon>Alphaproteobacteria</taxon>
        <taxon>Hyphomicrobiales</taxon>
        <taxon>Phyllobacteriaceae</taxon>
        <taxon>Nitratireductor</taxon>
    </lineage>
</organism>
<reference evidence="1 2" key="1">
    <citation type="submission" date="2014-05" db="EMBL/GenBank/DDBJ databases">
        <title>Draft Genome Sequence of Nitratireductor basaltis Strain UMTGB225, A Marine Bacterium Isolated from Green Barrel Tunicate.</title>
        <authorList>
            <person name="Gan H.Y."/>
        </authorList>
    </citation>
    <scope>NUCLEOTIDE SEQUENCE [LARGE SCALE GENOMIC DNA]</scope>
    <source>
        <strain evidence="1 2">UMTGB225</strain>
    </source>
</reference>
<keyword evidence="2" id="KW-1185">Reference proteome</keyword>
<proteinExistence type="predicted"/>
<accession>A0A084UDS6</accession>
<protein>
    <submittedName>
        <fullName evidence="1">Uncharacterized protein</fullName>
    </submittedName>
</protein>
<dbReference type="PATRIC" id="fig|472175.3.peg.2146"/>
<dbReference type="EMBL" id="JMQM01000001">
    <property type="protein sequence ID" value="KFB11112.1"/>
    <property type="molecule type" value="Genomic_DNA"/>
</dbReference>